<dbReference type="GO" id="GO:0005886">
    <property type="term" value="C:plasma membrane"/>
    <property type="evidence" value="ECO:0007669"/>
    <property type="project" value="UniProtKB-SubCell"/>
</dbReference>
<keyword evidence="8 9" id="KW-0807">Transducer</keyword>
<feature type="transmembrane region" description="Helical" evidence="10">
    <location>
        <begin position="183"/>
        <end position="207"/>
    </location>
</feature>
<feature type="domain" description="G-protein coupled receptors family 1 profile" evidence="11">
    <location>
        <begin position="32"/>
        <end position="460"/>
    </location>
</feature>
<evidence type="ECO:0000313" key="13">
    <source>
        <dbReference type="Proteomes" id="UP000242188"/>
    </source>
</evidence>
<comment type="subcellular location">
    <subcellularLocation>
        <location evidence="1">Cell membrane</location>
        <topology evidence="1">Multi-pass membrane protein</topology>
    </subcellularLocation>
</comment>
<dbReference type="InterPro" id="IPR000276">
    <property type="entry name" value="GPCR_Rhodpsn"/>
</dbReference>
<dbReference type="GO" id="GO:0008528">
    <property type="term" value="F:G protein-coupled peptide receptor activity"/>
    <property type="evidence" value="ECO:0007669"/>
    <property type="project" value="TreeGrafter"/>
</dbReference>
<evidence type="ECO:0000256" key="6">
    <source>
        <dbReference type="ARBA" id="ARBA00023136"/>
    </source>
</evidence>
<dbReference type="Gene3D" id="1.20.1070.10">
    <property type="entry name" value="Rhodopsin 7-helix transmembrane proteins"/>
    <property type="match status" value="2"/>
</dbReference>
<comment type="similarity">
    <text evidence="9">Belongs to the G-protein coupled receptor 1 family.</text>
</comment>
<dbReference type="SUPFAM" id="SSF81321">
    <property type="entry name" value="Family A G protein-coupled receptor-like"/>
    <property type="match status" value="1"/>
</dbReference>
<keyword evidence="2" id="KW-1003">Cell membrane</keyword>
<feature type="transmembrane region" description="Helical" evidence="10">
    <location>
        <begin position="52"/>
        <end position="76"/>
    </location>
</feature>
<evidence type="ECO:0000256" key="7">
    <source>
        <dbReference type="ARBA" id="ARBA00023170"/>
    </source>
</evidence>
<dbReference type="PROSITE" id="PS50262">
    <property type="entry name" value="G_PROTEIN_RECEP_F1_2"/>
    <property type="match status" value="1"/>
</dbReference>
<protein>
    <submittedName>
        <fullName evidence="12">Neuromedin-U receptor 2</fullName>
    </submittedName>
</protein>
<dbReference type="PANTHER" id="PTHR24230:SF158">
    <property type="entry name" value="G-PROTEIN COUPLED RECEPTORS FAMILY 1 PROFILE DOMAIN-CONTAINING PROTEIN"/>
    <property type="match status" value="1"/>
</dbReference>
<keyword evidence="4 10" id="KW-1133">Transmembrane helix</keyword>
<feature type="transmembrane region" description="Helical" evidence="10">
    <location>
        <begin position="398"/>
        <end position="421"/>
    </location>
</feature>
<feature type="transmembrane region" description="Helical" evidence="10">
    <location>
        <begin position="20"/>
        <end position="40"/>
    </location>
</feature>
<dbReference type="EMBL" id="NEDP02003225">
    <property type="protein sequence ID" value="OWF49177.1"/>
    <property type="molecule type" value="Genomic_DNA"/>
</dbReference>
<name>A0A210QK94_MIZYE</name>
<dbReference type="CDD" id="cd00637">
    <property type="entry name" value="7tm_classA_rhodopsin-like"/>
    <property type="match status" value="1"/>
</dbReference>
<reference evidence="12 13" key="1">
    <citation type="journal article" date="2017" name="Nat. Ecol. Evol.">
        <title>Scallop genome provides insights into evolution of bilaterian karyotype and development.</title>
        <authorList>
            <person name="Wang S."/>
            <person name="Zhang J."/>
            <person name="Jiao W."/>
            <person name="Li J."/>
            <person name="Xun X."/>
            <person name="Sun Y."/>
            <person name="Guo X."/>
            <person name="Huan P."/>
            <person name="Dong B."/>
            <person name="Zhang L."/>
            <person name="Hu X."/>
            <person name="Sun X."/>
            <person name="Wang J."/>
            <person name="Zhao C."/>
            <person name="Wang Y."/>
            <person name="Wang D."/>
            <person name="Huang X."/>
            <person name="Wang R."/>
            <person name="Lv J."/>
            <person name="Li Y."/>
            <person name="Zhang Z."/>
            <person name="Liu B."/>
            <person name="Lu W."/>
            <person name="Hui Y."/>
            <person name="Liang J."/>
            <person name="Zhou Z."/>
            <person name="Hou R."/>
            <person name="Li X."/>
            <person name="Liu Y."/>
            <person name="Li H."/>
            <person name="Ning X."/>
            <person name="Lin Y."/>
            <person name="Zhao L."/>
            <person name="Xing Q."/>
            <person name="Dou J."/>
            <person name="Li Y."/>
            <person name="Mao J."/>
            <person name="Guo H."/>
            <person name="Dou H."/>
            <person name="Li T."/>
            <person name="Mu C."/>
            <person name="Jiang W."/>
            <person name="Fu Q."/>
            <person name="Fu X."/>
            <person name="Miao Y."/>
            <person name="Liu J."/>
            <person name="Yu Q."/>
            <person name="Li R."/>
            <person name="Liao H."/>
            <person name="Li X."/>
            <person name="Kong Y."/>
            <person name="Jiang Z."/>
            <person name="Chourrout D."/>
            <person name="Li R."/>
            <person name="Bao Z."/>
        </authorList>
    </citation>
    <scope>NUCLEOTIDE SEQUENCE [LARGE SCALE GENOMIC DNA]</scope>
    <source>
        <strain evidence="12 13">PY_sf001</strain>
    </source>
</reference>
<keyword evidence="6 10" id="KW-0472">Membrane</keyword>
<dbReference type="GO" id="GO:0007218">
    <property type="term" value="P:neuropeptide signaling pathway"/>
    <property type="evidence" value="ECO:0007669"/>
    <property type="project" value="TreeGrafter"/>
</dbReference>
<proteinExistence type="inferred from homology"/>
<dbReference type="AlphaFoldDB" id="A0A210QK94"/>
<evidence type="ECO:0000256" key="4">
    <source>
        <dbReference type="ARBA" id="ARBA00022989"/>
    </source>
</evidence>
<dbReference type="PROSITE" id="PS00237">
    <property type="entry name" value="G_PROTEIN_RECEP_F1_1"/>
    <property type="match status" value="1"/>
</dbReference>
<keyword evidence="7 9" id="KW-0675">Receptor</keyword>
<evidence type="ECO:0000256" key="1">
    <source>
        <dbReference type="ARBA" id="ARBA00004651"/>
    </source>
</evidence>
<keyword evidence="5 9" id="KW-0297">G-protein coupled receptor</keyword>
<dbReference type="OrthoDB" id="6082926at2759"/>
<evidence type="ECO:0000256" key="9">
    <source>
        <dbReference type="RuleBase" id="RU000688"/>
    </source>
</evidence>
<feature type="transmembrane region" description="Helical" evidence="10">
    <location>
        <begin position="88"/>
        <end position="110"/>
    </location>
</feature>
<feature type="transmembrane region" description="Helical" evidence="10">
    <location>
        <begin position="441"/>
        <end position="463"/>
    </location>
</feature>
<evidence type="ECO:0000256" key="5">
    <source>
        <dbReference type="ARBA" id="ARBA00023040"/>
    </source>
</evidence>
<evidence type="ECO:0000313" key="12">
    <source>
        <dbReference type="EMBL" id="OWF49177.1"/>
    </source>
</evidence>
<gene>
    <name evidence="12" type="ORF">KP79_PYT23943</name>
</gene>
<comment type="caution">
    <text evidence="12">The sequence shown here is derived from an EMBL/GenBank/DDBJ whole genome shotgun (WGS) entry which is preliminary data.</text>
</comment>
<dbReference type="PANTHER" id="PTHR24230">
    <property type="entry name" value="G-PROTEIN COUPLED RECEPTOR"/>
    <property type="match status" value="1"/>
</dbReference>
<evidence type="ECO:0000259" key="11">
    <source>
        <dbReference type="PROSITE" id="PS50262"/>
    </source>
</evidence>
<dbReference type="Proteomes" id="UP000242188">
    <property type="component" value="Unassembled WGS sequence"/>
</dbReference>
<keyword evidence="13" id="KW-1185">Reference proteome</keyword>
<sequence length="487" mass="55079">MATLSEINAAEAFRQFPLSVYLSVLSLVGLVGNSIVLYIYTKVYTNSNSRSFIRFLSTVDLMTCVVAVPVEILTVLNQYEFDNPVACVISRFVNSAGTVSASTILILIAIDRYRKICQPLEWQISNKRAKILSVCSMIFGVVFSIPNIFLYGVRTREVVFESFVYNGTECSVSDAWSESRFPLINNVVTLLMFIVSAVTLVTLYSIIGRNVRFFARRQEQRKNSSVVLDTHSGANTAVKRRVSEMRSQDGLSADSVCENPKRRCRKLPIPEENNQTLNQSKSSDQLVQTLDREQTLHEIIELETDLEQKSDSCDSKDNAYYEVETGETIGSAPIILINCSPKTKETTPNIRTLSDSTHTSISKISSLKTKVSSVLPSNHRHISRDTSRQNKNLAKSTTYLMFIISMVFILNFVPYLLLVILRELKDDFVDSLQNNDAARTAYRFFLRSYFANCAVNPIIYSIFDRRFRQACKQTLRSVILKCFPAKC</sequence>
<accession>A0A210QK94</accession>
<dbReference type="PRINTS" id="PR00237">
    <property type="entry name" value="GPCRRHODOPSN"/>
</dbReference>
<evidence type="ECO:0000256" key="10">
    <source>
        <dbReference type="SAM" id="Phobius"/>
    </source>
</evidence>
<dbReference type="InterPro" id="IPR017452">
    <property type="entry name" value="GPCR_Rhodpsn_7TM"/>
</dbReference>
<keyword evidence="3 9" id="KW-0812">Transmembrane</keyword>
<evidence type="ECO:0000256" key="3">
    <source>
        <dbReference type="ARBA" id="ARBA00022692"/>
    </source>
</evidence>
<evidence type="ECO:0000256" key="2">
    <source>
        <dbReference type="ARBA" id="ARBA00022475"/>
    </source>
</evidence>
<dbReference type="Pfam" id="PF00001">
    <property type="entry name" value="7tm_1"/>
    <property type="match status" value="1"/>
</dbReference>
<feature type="transmembrane region" description="Helical" evidence="10">
    <location>
        <begin position="131"/>
        <end position="153"/>
    </location>
</feature>
<organism evidence="12 13">
    <name type="scientific">Mizuhopecten yessoensis</name>
    <name type="common">Japanese scallop</name>
    <name type="synonym">Patinopecten yessoensis</name>
    <dbReference type="NCBI Taxonomy" id="6573"/>
    <lineage>
        <taxon>Eukaryota</taxon>
        <taxon>Metazoa</taxon>
        <taxon>Spiralia</taxon>
        <taxon>Lophotrochozoa</taxon>
        <taxon>Mollusca</taxon>
        <taxon>Bivalvia</taxon>
        <taxon>Autobranchia</taxon>
        <taxon>Pteriomorphia</taxon>
        <taxon>Pectinida</taxon>
        <taxon>Pectinoidea</taxon>
        <taxon>Pectinidae</taxon>
        <taxon>Mizuhopecten</taxon>
    </lineage>
</organism>
<evidence type="ECO:0000256" key="8">
    <source>
        <dbReference type="ARBA" id="ARBA00023224"/>
    </source>
</evidence>